<sequence>MACVSMDRASAADAPAKRPHVLLIMTDDMGWMDLHCQGNDVLRTPNIDRFAKQGVRFTHAYAAAPVCSPTRAALITGLAPARLHITQHGADTKQFWPEDRTIQPPPSDNTLPHERVTLAERLKAAGYATGFFGKWHLGEKEFYPDTQGFDVNVGGCNKGGPPTYFDPYRIPTLKDRKEGEYLSDRLADETIQWMGQQGDSPMFICLWTYNPHYPFEAPEALTANYNGKEGPGLKNPIYGGQIEATDVAVGRVLGALDEMGIADETLVIFTSDNGGWSGATDNRPLREGKGFLYEGGIRVPLMVRWPGVTEAGKEDDTPVISMDLTATILDATGVDLEEGETLDGETLRPLFGDGALERDALCWNYPHWSFHKENRPGAAIRVGDHKLIRRYDDGSLELFDVVADIAEKNDLAKAKPDLAKKLNARLQRWLEETDAGIPTPRKPVTGSGG</sequence>
<evidence type="ECO:0000256" key="3">
    <source>
        <dbReference type="ARBA" id="ARBA00022723"/>
    </source>
</evidence>
<dbReference type="EMBL" id="AP024702">
    <property type="protein sequence ID" value="BCX46803.1"/>
    <property type="molecule type" value="Genomic_DNA"/>
</dbReference>
<proteinExistence type="inferred from homology"/>
<evidence type="ECO:0000313" key="8">
    <source>
        <dbReference type="EMBL" id="BCX46803.1"/>
    </source>
</evidence>
<reference evidence="8 9" key="1">
    <citation type="submission" date="2021-06" db="EMBL/GenBank/DDBJ databases">
        <title>Complete genome of Haloferula helveola possessing various polysaccharide degrading enzymes.</title>
        <authorList>
            <person name="Takami H."/>
            <person name="Huang C."/>
            <person name="Hamasaki K."/>
        </authorList>
    </citation>
    <scope>NUCLEOTIDE SEQUENCE [LARGE SCALE GENOMIC DNA]</scope>
    <source>
        <strain evidence="8 9">CN-1</strain>
    </source>
</reference>
<feature type="domain" description="Sulfatase N-terminal" evidence="7">
    <location>
        <begin position="19"/>
        <end position="334"/>
    </location>
</feature>
<dbReference type="PANTHER" id="PTHR42693">
    <property type="entry name" value="ARYLSULFATASE FAMILY MEMBER"/>
    <property type="match status" value="1"/>
</dbReference>
<evidence type="ECO:0000259" key="7">
    <source>
        <dbReference type="Pfam" id="PF00884"/>
    </source>
</evidence>
<dbReference type="PANTHER" id="PTHR42693:SF42">
    <property type="entry name" value="ARYLSULFATASE G"/>
    <property type="match status" value="1"/>
</dbReference>
<comment type="similarity">
    <text evidence="2">Belongs to the sulfatase family.</text>
</comment>
<keyword evidence="9" id="KW-1185">Reference proteome</keyword>
<evidence type="ECO:0000313" key="9">
    <source>
        <dbReference type="Proteomes" id="UP001374893"/>
    </source>
</evidence>
<keyword evidence="3" id="KW-0479">Metal-binding</keyword>
<dbReference type="PROSITE" id="PS00523">
    <property type="entry name" value="SULFATASE_1"/>
    <property type="match status" value="1"/>
</dbReference>
<evidence type="ECO:0000256" key="1">
    <source>
        <dbReference type="ARBA" id="ARBA00001913"/>
    </source>
</evidence>
<dbReference type="InterPro" id="IPR017850">
    <property type="entry name" value="Alkaline_phosphatase_core_sf"/>
</dbReference>
<dbReference type="InterPro" id="IPR000917">
    <property type="entry name" value="Sulfatase_N"/>
</dbReference>
<dbReference type="Gene3D" id="3.30.1120.10">
    <property type="match status" value="1"/>
</dbReference>
<dbReference type="CDD" id="cd16144">
    <property type="entry name" value="ARS_like"/>
    <property type="match status" value="1"/>
</dbReference>
<dbReference type="Gene3D" id="3.40.720.10">
    <property type="entry name" value="Alkaline Phosphatase, subunit A"/>
    <property type="match status" value="1"/>
</dbReference>
<keyword evidence="6" id="KW-0106">Calcium</keyword>
<dbReference type="InterPro" id="IPR050738">
    <property type="entry name" value="Sulfatase"/>
</dbReference>
<evidence type="ECO:0000256" key="4">
    <source>
        <dbReference type="ARBA" id="ARBA00022729"/>
    </source>
</evidence>
<evidence type="ECO:0000256" key="2">
    <source>
        <dbReference type="ARBA" id="ARBA00008779"/>
    </source>
</evidence>
<evidence type="ECO:0000256" key="6">
    <source>
        <dbReference type="ARBA" id="ARBA00022837"/>
    </source>
</evidence>
<protein>
    <submittedName>
        <fullName evidence="8">N-acetylgalactosamine-6-sulfatase</fullName>
    </submittedName>
</protein>
<comment type="cofactor">
    <cofactor evidence="1">
        <name>Ca(2+)</name>
        <dbReference type="ChEBI" id="CHEBI:29108"/>
    </cofactor>
</comment>
<dbReference type="InterPro" id="IPR024607">
    <property type="entry name" value="Sulfatase_CS"/>
</dbReference>
<gene>
    <name evidence="8" type="ORF">HAHE_07110</name>
</gene>
<organism evidence="8 9">
    <name type="scientific">Haloferula helveola</name>
    <dbReference type="NCBI Taxonomy" id="490095"/>
    <lineage>
        <taxon>Bacteria</taxon>
        <taxon>Pseudomonadati</taxon>
        <taxon>Verrucomicrobiota</taxon>
        <taxon>Verrucomicrobiia</taxon>
        <taxon>Verrucomicrobiales</taxon>
        <taxon>Verrucomicrobiaceae</taxon>
        <taxon>Haloferula</taxon>
    </lineage>
</organism>
<keyword evidence="4" id="KW-0732">Signal</keyword>
<keyword evidence="5" id="KW-0378">Hydrolase</keyword>
<evidence type="ECO:0000256" key="5">
    <source>
        <dbReference type="ARBA" id="ARBA00022801"/>
    </source>
</evidence>
<dbReference type="SUPFAM" id="SSF53649">
    <property type="entry name" value="Alkaline phosphatase-like"/>
    <property type="match status" value="1"/>
</dbReference>
<accession>A0ABM7RGB4</accession>
<dbReference type="RefSeq" id="WP_343218200.1">
    <property type="nucleotide sequence ID" value="NZ_AP024702.1"/>
</dbReference>
<name>A0ABM7RGB4_9BACT</name>
<dbReference type="Proteomes" id="UP001374893">
    <property type="component" value="Chromosome"/>
</dbReference>
<dbReference type="Pfam" id="PF00884">
    <property type="entry name" value="Sulfatase"/>
    <property type="match status" value="1"/>
</dbReference>